<dbReference type="AlphaFoldDB" id="A0A4U0NMG6"/>
<accession>A0A4U0NMG6</accession>
<dbReference type="RefSeq" id="WP_136739399.1">
    <property type="nucleotide sequence ID" value="NZ_SUMB01000003.1"/>
</dbReference>
<dbReference type="SUPFAM" id="SSF54106">
    <property type="entry name" value="LysM domain"/>
    <property type="match status" value="1"/>
</dbReference>
<dbReference type="PANTHER" id="PTHR33734">
    <property type="entry name" value="LYSM DOMAIN-CONTAINING GPI-ANCHORED PROTEIN 2"/>
    <property type="match status" value="1"/>
</dbReference>
<dbReference type="InterPro" id="IPR036779">
    <property type="entry name" value="LysM_dom_sf"/>
</dbReference>
<gene>
    <name evidence="2" type="ORF">FCH28_09795</name>
</gene>
<dbReference type="SMART" id="SM00644">
    <property type="entry name" value="Ami_2"/>
    <property type="match status" value="1"/>
</dbReference>
<dbReference type="Pfam" id="PF01510">
    <property type="entry name" value="Amidase_2"/>
    <property type="match status" value="1"/>
</dbReference>
<dbReference type="OrthoDB" id="5178799at2"/>
<proteinExistence type="predicted"/>
<reference evidence="2 3" key="1">
    <citation type="submission" date="2019-04" db="EMBL/GenBank/DDBJ databases">
        <title>Streptomyces piniterrae sp. nov., a heliquinomycin-producing actinomycete isolated from rhizosphere soil of Pinus yunnanensis.</title>
        <authorList>
            <person name="Zhuang X."/>
            <person name="Zhao J."/>
        </authorList>
    </citation>
    <scope>NUCLEOTIDE SEQUENCE [LARGE SCALE GENOMIC DNA]</scope>
    <source>
        <strain evidence="3">jys28</strain>
    </source>
</reference>
<dbReference type="InterPro" id="IPR036505">
    <property type="entry name" value="Amidase/PGRP_sf"/>
</dbReference>
<dbReference type="PANTHER" id="PTHR33734:SF22">
    <property type="entry name" value="MEMBRANE-BOUND LYTIC MUREIN TRANSGLYCOSYLASE D"/>
    <property type="match status" value="1"/>
</dbReference>
<dbReference type="SMART" id="SM00257">
    <property type="entry name" value="LysM"/>
    <property type="match status" value="1"/>
</dbReference>
<name>A0A4U0NMG6_9ACTN</name>
<dbReference type="Pfam" id="PF01476">
    <property type="entry name" value="LysM"/>
    <property type="match status" value="1"/>
</dbReference>
<dbReference type="CDD" id="cd00118">
    <property type="entry name" value="LysM"/>
    <property type="match status" value="1"/>
</dbReference>
<dbReference type="Proteomes" id="UP000308697">
    <property type="component" value="Unassembled WGS sequence"/>
</dbReference>
<feature type="domain" description="LysM" evidence="1">
    <location>
        <begin position="210"/>
        <end position="254"/>
    </location>
</feature>
<dbReference type="PROSITE" id="PS51782">
    <property type="entry name" value="LYSM"/>
    <property type="match status" value="1"/>
</dbReference>
<evidence type="ECO:0000259" key="1">
    <source>
        <dbReference type="PROSITE" id="PS51782"/>
    </source>
</evidence>
<sequence length="255" mass="27552">MATPLTFTRFISALRAEGLTVEIVGDAEHHNRNSKGAWGPMNGVMMHHTVTSGTDATVAICRKGYSSLPGPLCHGVIAKDGTVHVVGYGRANHAGLGDDDVLRAVIAESYGDRPPPANEANTDGNSRFYGFECENLGDGRDPWPAVQYDAMVKAAAALCRAHGWSARSVIGHKEWQPGKIDPRGERFADMDEYRDDVAARLKVKPGGTSSTYTVKSGDTLGAIARRFRTTVAALVKLNRLKDPDVIRVGQKLRLK</sequence>
<organism evidence="2 3">
    <name type="scientific">Streptomyces piniterrae</name>
    <dbReference type="NCBI Taxonomy" id="2571125"/>
    <lineage>
        <taxon>Bacteria</taxon>
        <taxon>Bacillati</taxon>
        <taxon>Actinomycetota</taxon>
        <taxon>Actinomycetes</taxon>
        <taxon>Kitasatosporales</taxon>
        <taxon>Streptomycetaceae</taxon>
        <taxon>Streptomyces</taxon>
    </lineage>
</organism>
<dbReference type="Gene3D" id="3.10.350.10">
    <property type="entry name" value="LysM domain"/>
    <property type="match status" value="1"/>
</dbReference>
<dbReference type="GO" id="GO:0008932">
    <property type="term" value="F:lytic endotransglycosylase activity"/>
    <property type="evidence" value="ECO:0007669"/>
    <property type="project" value="TreeGrafter"/>
</dbReference>
<dbReference type="SUPFAM" id="SSF55846">
    <property type="entry name" value="N-acetylmuramoyl-L-alanine amidase-like"/>
    <property type="match status" value="1"/>
</dbReference>
<comment type="caution">
    <text evidence="2">The sequence shown here is derived from an EMBL/GenBank/DDBJ whole genome shotgun (WGS) entry which is preliminary data.</text>
</comment>
<dbReference type="CDD" id="cd06583">
    <property type="entry name" value="PGRP"/>
    <property type="match status" value="1"/>
</dbReference>
<dbReference type="GO" id="GO:0008745">
    <property type="term" value="F:N-acetylmuramoyl-L-alanine amidase activity"/>
    <property type="evidence" value="ECO:0007669"/>
    <property type="project" value="InterPro"/>
</dbReference>
<keyword evidence="3" id="KW-1185">Reference proteome</keyword>
<dbReference type="InterPro" id="IPR018392">
    <property type="entry name" value="LysM"/>
</dbReference>
<protein>
    <submittedName>
        <fullName evidence="2">LysM peptidoglycan-binding domain-containing protein</fullName>
    </submittedName>
</protein>
<dbReference type="GO" id="GO:0009253">
    <property type="term" value="P:peptidoglycan catabolic process"/>
    <property type="evidence" value="ECO:0007669"/>
    <property type="project" value="InterPro"/>
</dbReference>
<dbReference type="EMBL" id="SUMB01000003">
    <property type="protein sequence ID" value="TJZ55621.1"/>
    <property type="molecule type" value="Genomic_DNA"/>
</dbReference>
<dbReference type="Gene3D" id="3.40.80.10">
    <property type="entry name" value="Peptidoglycan recognition protein-like"/>
    <property type="match status" value="1"/>
</dbReference>
<evidence type="ECO:0000313" key="2">
    <source>
        <dbReference type="EMBL" id="TJZ55621.1"/>
    </source>
</evidence>
<evidence type="ECO:0000313" key="3">
    <source>
        <dbReference type="Proteomes" id="UP000308697"/>
    </source>
</evidence>
<dbReference type="InterPro" id="IPR002502">
    <property type="entry name" value="Amidase_domain"/>
</dbReference>